<evidence type="ECO:0000313" key="2">
    <source>
        <dbReference type="EMBL" id="ATQ69271.1"/>
    </source>
</evidence>
<evidence type="ECO:0000313" key="3">
    <source>
        <dbReference type="Proteomes" id="UP000230709"/>
    </source>
</evidence>
<dbReference type="Gene3D" id="3.10.180.10">
    <property type="entry name" value="2,3-Dihydroxybiphenyl 1,2-Dioxygenase, domain 1"/>
    <property type="match status" value="1"/>
</dbReference>
<dbReference type="KEGG" id="mtw:CQW49_16335"/>
<dbReference type="Proteomes" id="UP000230709">
    <property type="component" value="Chromosome"/>
</dbReference>
<name>A0A2D2D2N9_METT3</name>
<keyword evidence="3" id="KW-1185">Reference proteome</keyword>
<dbReference type="PANTHER" id="PTHR33990:SF1">
    <property type="entry name" value="PROTEIN YJDN"/>
    <property type="match status" value="1"/>
</dbReference>
<organism evidence="2 3">
    <name type="scientific">Methylosinus trichosporium (strain ATCC 35070 / NCIMB 11131 / UNIQEM 75 / OB3b)</name>
    <dbReference type="NCBI Taxonomy" id="595536"/>
    <lineage>
        <taxon>Bacteria</taxon>
        <taxon>Pseudomonadati</taxon>
        <taxon>Pseudomonadota</taxon>
        <taxon>Alphaproteobacteria</taxon>
        <taxon>Hyphomicrobiales</taxon>
        <taxon>Methylocystaceae</taxon>
        <taxon>Methylosinus</taxon>
    </lineage>
</organism>
<dbReference type="STRING" id="595536.GCA_000178815_01914"/>
<dbReference type="AlphaFoldDB" id="A0A2D2D2N9"/>
<dbReference type="InterPro" id="IPR029068">
    <property type="entry name" value="Glyas_Bleomycin-R_OHBP_Dase"/>
</dbReference>
<sequence>MHIQPYLFFNGRLDDAIAFYKDRLGAETLMLLRYKDCPEPPPPGVLAPNWDDKIMHSCLKIGETSFFASDGCGNLASSFNGFGLSIAVKGEAEADRVFGALSDGGEIRMPLGTTFFSPRFGMVVDRFGVLWMIIVPQ</sequence>
<dbReference type="PANTHER" id="PTHR33990">
    <property type="entry name" value="PROTEIN YJDN-RELATED"/>
    <property type="match status" value="1"/>
</dbReference>
<dbReference type="RefSeq" id="WP_003613886.1">
    <property type="nucleotide sequence ID" value="NZ_ADVE02000001.1"/>
</dbReference>
<dbReference type="CDD" id="cd06588">
    <property type="entry name" value="PhnB_like"/>
    <property type="match status" value="1"/>
</dbReference>
<reference evidence="3" key="1">
    <citation type="submission" date="2017-10" db="EMBL/GenBank/DDBJ databases">
        <title>Completed PacBio SMRT sequence of Methylosinus trichosporium OB3b reveals presence of a third large plasmid.</title>
        <authorList>
            <person name="Charles T.C."/>
            <person name="Lynch M.D.J."/>
            <person name="Heil J.R."/>
            <person name="Cheng J."/>
        </authorList>
    </citation>
    <scope>NUCLEOTIDE SEQUENCE [LARGE SCALE GENOMIC DNA]</scope>
    <source>
        <strain evidence="3">OB3b</strain>
    </source>
</reference>
<gene>
    <name evidence="2" type="ORF">CQW49_16335</name>
</gene>
<dbReference type="SUPFAM" id="SSF54593">
    <property type="entry name" value="Glyoxalase/Bleomycin resistance protein/Dihydroxybiphenyl dioxygenase"/>
    <property type="match status" value="1"/>
</dbReference>
<accession>A0A2D2D2N9</accession>
<dbReference type="InterPro" id="IPR028973">
    <property type="entry name" value="PhnB-like"/>
</dbReference>
<proteinExistence type="predicted"/>
<protein>
    <submittedName>
        <fullName evidence="2">VOC family protein</fullName>
    </submittedName>
</protein>
<evidence type="ECO:0000259" key="1">
    <source>
        <dbReference type="Pfam" id="PF06983"/>
    </source>
</evidence>
<dbReference type="EMBL" id="CP023737">
    <property type="protein sequence ID" value="ATQ69271.1"/>
    <property type="molecule type" value="Genomic_DNA"/>
</dbReference>
<feature type="domain" description="PhnB-like" evidence="1">
    <location>
        <begin position="3"/>
        <end position="134"/>
    </location>
</feature>
<dbReference type="Pfam" id="PF06983">
    <property type="entry name" value="3-dmu-9_3-mt"/>
    <property type="match status" value="1"/>
</dbReference>